<evidence type="ECO:0000256" key="10">
    <source>
        <dbReference type="ARBA" id="ARBA00022989"/>
    </source>
</evidence>
<feature type="transmembrane region" description="Helical" evidence="22">
    <location>
        <begin position="278"/>
        <end position="304"/>
    </location>
</feature>
<dbReference type="PANTHER" id="PTHR30474">
    <property type="entry name" value="CELL CYCLE PROTEIN"/>
    <property type="match status" value="1"/>
</dbReference>
<dbReference type="GO" id="GO:0015648">
    <property type="term" value="F:lipid-linked peptidoglycan transporter activity"/>
    <property type="evidence" value="ECO:0007669"/>
    <property type="project" value="TreeGrafter"/>
</dbReference>
<dbReference type="STRING" id="147375.BXP28_02530"/>
<dbReference type="GO" id="GO:0008360">
    <property type="term" value="P:regulation of cell shape"/>
    <property type="evidence" value="ECO:0007669"/>
    <property type="project" value="UniProtKB-KW"/>
</dbReference>
<evidence type="ECO:0000256" key="17">
    <source>
        <dbReference type="ARBA" id="ARBA00041185"/>
    </source>
</evidence>
<organism evidence="23 25">
    <name type="scientific">Paenibacillus larvae subsp. larvae</name>
    <dbReference type="NCBI Taxonomy" id="147375"/>
    <lineage>
        <taxon>Bacteria</taxon>
        <taxon>Bacillati</taxon>
        <taxon>Bacillota</taxon>
        <taxon>Bacilli</taxon>
        <taxon>Bacillales</taxon>
        <taxon>Paenibacillaceae</taxon>
        <taxon>Paenibacillus</taxon>
    </lineage>
</organism>
<feature type="transmembrane region" description="Helical" evidence="22">
    <location>
        <begin position="167"/>
        <end position="183"/>
    </location>
</feature>
<evidence type="ECO:0000256" key="1">
    <source>
        <dbReference type="ARBA" id="ARBA00004651"/>
    </source>
</evidence>
<feature type="transmembrane region" description="Helical" evidence="22">
    <location>
        <begin position="190"/>
        <end position="211"/>
    </location>
</feature>
<evidence type="ECO:0000256" key="5">
    <source>
        <dbReference type="ARBA" id="ARBA00022676"/>
    </source>
</evidence>
<keyword evidence="7 22" id="KW-0812">Transmembrane</keyword>
<evidence type="ECO:0000313" key="23">
    <source>
        <dbReference type="EMBL" id="AVF27014.1"/>
    </source>
</evidence>
<comment type="catalytic activity">
    <reaction evidence="20">
        <text>[GlcNAc-(1-&gt;4)-Mur2Ac(oyl-L-Ala-gamma-D-Glu-L-Lys-D-Ala-D-Ala)](n)-di-trans,octa-cis-undecaprenyl diphosphate + beta-D-GlcNAc-(1-&gt;4)-Mur2Ac(oyl-L-Ala-gamma-D-Glu-L-Lys-D-Ala-D-Ala)-di-trans,octa-cis-undecaprenyl diphosphate = [GlcNAc-(1-&gt;4)-Mur2Ac(oyl-L-Ala-gamma-D-Glu-L-Lys-D-Ala-D-Ala)](n+1)-di-trans,octa-cis-undecaprenyl diphosphate + di-trans,octa-cis-undecaprenyl diphosphate + H(+)</text>
        <dbReference type="Rhea" id="RHEA:23708"/>
        <dbReference type="Rhea" id="RHEA-COMP:9602"/>
        <dbReference type="Rhea" id="RHEA-COMP:9603"/>
        <dbReference type="ChEBI" id="CHEBI:15378"/>
        <dbReference type="ChEBI" id="CHEBI:58405"/>
        <dbReference type="ChEBI" id="CHEBI:60033"/>
        <dbReference type="ChEBI" id="CHEBI:78435"/>
        <dbReference type="EC" id="2.4.99.28"/>
    </reaction>
</comment>
<proteinExistence type="inferred from homology"/>
<evidence type="ECO:0000256" key="12">
    <source>
        <dbReference type="ARBA" id="ARBA00023306"/>
    </source>
</evidence>
<evidence type="ECO:0000256" key="7">
    <source>
        <dbReference type="ARBA" id="ARBA00022692"/>
    </source>
</evidence>
<dbReference type="RefSeq" id="WP_023483025.1">
    <property type="nucleotide sequence ID" value="NZ_CP019651.1"/>
</dbReference>
<comment type="pathway">
    <text evidence="2">Cell wall biogenesis; peptidoglycan biosynthesis.</text>
</comment>
<dbReference type="GO" id="GO:0051301">
    <property type="term" value="P:cell division"/>
    <property type="evidence" value="ECO:0007669"/>
    <property type="project" value="UniProtKB-KW"/>
</dbReference>
<keyword evidence="4 23" id="KW-0132">Cell division</keyword>
<evidence type="ECO:0000256" key="14">
    <source>
        <dbReference type="ARBA" id="ARBA00032370"/>
    </source>
</evidence>
<evidence type="ECO:0000256" key="2">
    <source>
        <dbReference type="ARBA" id="ARBA00004752"/>
    </source>
</evidence>
<protein>
    <recommendedName>
        <fullName evidence="17">Probable peptidoglycan glycosyltransferase FtsW</fullName>
        <ecNumber evidence="19">2.4.99.28</ecNumber>
    </recommendedName>
    <alternativeName>
        <fullName evidence="18">Cell division protein FtsW</fullName>
    </alternativeName>
    <alternativeName>
        <fullName evidence="15">Cell wall polymerase</fullName>
    </alternativeName>
    <alternativeName>
        <fullName evidence="14">Peptidoglycan polymerase</fullName>
    </alternativeName>
</protein>
<dbReference type="InterPro" id="IPR001182">
    <property type="entry name" value="FtsW/RodA"/>
</dbReference>
<keyword evidence="8" id="KW-0133">Cell shape</keyword>
<evidence type="ECO:0000256" key="20">
    <source>
        <dbReference type="ARBA" id="ARBA00049902"/>
    </source>
</evidence>
<evidence type="ECO:0000313" key="26">
    <source>
        <dbReference type="Proteomes" id="UP000464330"/>
    </source>
</evidence>
<dbReference type="GO" id="GO:0032153">
    <property type="term" value="C:cell division site"/>
    <property type="evidence" value="ECO:0007669"/>
    <property type="project" value="TreeGrafter"/>
</dbReference>
<comment type="function">
    <text evidence="21">Peptidoglycan polymerase that is essential for cell division.</text>
</comment>
<dbReference type="Proteomes" id="UP000239833">
    <property type="component" value="Chromosome"/>
</dbReference>
<dbReference type="Pfam" id="PF01098">
    <property type="entry name" value="FTSW_RODA_SPOVE"/>
    <property type="match status" value="1"/>
</dbReference>
<accession>A0A2L1U288</accession>
<feature type="transmembrane region" description="Helical" evidence="22">
    <location>
        <begin position="106"/>
        <end position="133"/>
    </location>
</feature>
<evidence type="ECO:0000313" key="24">
    <source>
        <dbReference type="EMBL" id="QHZ51385.1"/>
    </source>
</evidence>
<evidence type="ECO:0000256" key="4">
    <source>
        <dbReference type="ARBA" id="ARBA00022618"/>
    </source>
</evidence>
<feature type="transmembrane region" description="Helical" evidence="22">
    <location>
        <begin position="316"/>
        <end position="341"/>
    </location>
</feature>
<dbReference type="EC" id="2.4.99.28" evidence="19"/>
<keyword evidence="10 22" id="KW-1133">Transmembrane helix</keyword>
<keyword evidence="6" id="KW-0808">Transferase</keyword>
<accession>A0A8B6WW36</accession>
<dbReference type="EMBL" id="CP019717">
    <property type="protein sequence ID" value="QHZ51385.1"/>
    <property type="molecule type" value="Genomic_DNA"/>
</dbReference>
<reference evidence="23 26" key="2">
    <citation type="journal article" date="2020" name="Int. J. Med. Microbiol.">
        <title>Discovery of Paenibacillus larvae ERIC V: Phenotypic and genomic comparison to genotypes ERIC I-IV reveal different inventories of virulence factors which correlate with epidemiological prevalences of American Foulbrood.</title>
        <authorList>
            <person name="Beims H."/>
            <person name="Bunk B."/>
            <person name="Erler S."/>
            <person name="Mohr K.I."/>
            <person name="Sproer C."/>
            <person name="Pradella S."/>
            <person name="Gunther G."/>
            <person name="Rohde M."/>
            <person name="von der Ohe W."/>
            <person name="Steinert M."/>
        </authorList>
    </citation>
    <scope>NUCLEOTIDE SEQUENCE</scope>
    <source>
        <strain evidence="23">Eric_III</strain>
        <strain evidence="24">Eric_V</strain>
    </source>
</reference>
<dbReference type="GeneID" id="64219529"/>
<dbReference type="PANTHER" id="PTHR30474:SF2">
    <property type="entry name" value="PEPTIDOGLYCAN GLYCOSYLTRANSFERASE FTSW-RELATED"/>
    <property type="match status" value="1"/>
</dbReference>
<evidence type="ECO:0000256" key="6">
    <source>
        <dbReference type="ARBA" id="ARBA00022679"/>
    </source>
</evidence>
<dbReference type="NCBIfam" id="TIGR02614">
    <property type="entry name" value="ftsW"/>
    <property type="match status" value="1"/>
</dbReference>
<keyword evidence="3" id="KW-1003">Cell membrane</keyword>
<gene>
    <name evidence="23" type="primary">ftsW</name>
    <name evidence="23" type="ORF">ERICIII_02881</name>
    <name evidence="24" type="ORF">ERICV_02239</name>
</gene>
<evidence type="ECO:0000313" key="25">
    <source>
        <dbReference type="Proteomes" id="UP000239833"/>
    </source>
</evidence>
<evidence type="ECO:0000256" key="15">
    <source>
        <dbReference type="ARBA" id="ARBA00033270"/>
    </source>
</evidence>
<evidence type="ECO:0000256" key="22">
    <source>
        <dbReference type="SAM" id="Phobius"/>
    </source>
</evidence>
<keyword evidence="12" id="KW-0131">Cell cycle</keyword>
<reference evidence="25" key="1">
    <citation type="submission" date="2017-02" db="EMBL/GenBank/DDBJ databases">
        <title>Delineation of Paenibacillus larvae strains originating from foulbrood outbreaks.</title>
        <authorList>
            <person name="Beims H."/>
            <person name="Bunk B."/>
            <person name="Sproeer C."/>
            <person name="Mohr K.I."/>
            <person name="Pradella S."/>
            <person name="Guenther G."/>
            <person name="Rohde M."/>
            <person name="von der Ohe W."/>
            <person name="Steinert M."/>
        </authorList>
    </citation>
    <scope>NUCLEOTIDE SEQUENCE [LARGE SCALE GENOMIC DNA]</scope>
    <source>
        <strain evidence="25">Eric_III</strain>
    </source>
</reference>
<evidence type="ECO:0000256" key="13">
    <source>
        <dbReference type="ARBA" id="ARBA00023316"/>
    </source>
</evidence>
<dbReference type="GO" id="GO:0005886">
    <property type="term" value="C:plasma membrane"/>
    <property type="evidence" value="ECO:0007669"/>
    <property type="project" value="UniProtKB-SubCell"/>
</dbReference>
<dbReference type="Proteomes" id="UP000464330">
    <property type="component" value="Chromosome"/>
</dbReference>
<keyword evidence="5" id="KW-0328">Glycosyltransferase</keyword>
<feature type="transmembrane region" description="Helical" evidence="22">
    <location>
        <begin position="82"/>
        <end position="100"/>
    </location>
</feature>
<comment type="similarity">
    <text evidence="16">Belongs to the SEDS family. FtsW subfamily.</text>
</comment>
<feature type="transmembrane region" description="Helical" evidence="22">
    <location>
        <begin position="52"/>
        <end position="70"/>
    </location>
</feature>
<dbReference type="InterPro" id="IPR013437">
    <property type="entry name" value="FtsW"/>
</dbReference>
<accession>A0A6C0QRM3</accession>
<dbReference type="AlphaFoldDB" id="A0A2L1U288"/>
<evidence type="ECO:0000256" key="16">
    <source>
        <dbReference type="ARBA" id="ARBA00038053"/>
    </source>
</evidence>
<dbReference type="EMBL" id="CP019655">
    <property type="protein sequence ID" value="AVF27014.1"/>
    <property type="molecule type" value="Genomic_DNA"/>
</dbReference>
<keyword evidence="11 22" id="KW-0472">Membrane</keyword>
<evidence type="ECO:0000256" key="8">
    <source>
        <dbReference type="ARBA" id="ARBA00022960"/>
    </source>
</evidence>
<evidence type="ECO:0000256" key="19">
    <source>
        <dbReference type="ARBA" id="ARBA00044770"/>
    </source>
</evidence>
<keyword evidence="13" id="KW-0961">Cell wall biogenesis/degradation</keyword>
<keyword evidence="9" id="KW-0573">Peptidoglycan synthesis</keyword>
<evidence type="ECO:0000256" key="21">
    <source>
        <dbReference type="ARBA" id="ARBA00049966"/>
    </source>
</evidence>
<comment type="subcellular location">
    <subcellularLocation>
        <location evidence="1">Cell membrane</location>
        <topology evidence="1">Multi-pass membrane protein</topology>
    </subcellularLocation>
</comment>
<evidence type="ECO:0000256" key="18">
    <source>
        <dbReference type="ARBA" id="ARBA00041418"/>
    </source>
</evidence>
<evidence type="ECO:0000256" key="3">
    <source>
        <dbReference type="ARBA" id="ARBA00022475"/>
    </source>
</evidence>
<sequence>MNSPRRGTPDFQLLFLTILLVCFGIAMIFSSSSVIAATSPDYNNDPWFFTKRQILFVSFGTIGMLITMNLRPHKLKKIILPFFLFSLFLMILVLIIGTSVNGAKRWIFIFGFGIQPAEFAKLALIMYLSVLISKKQERIRDFKKGLLPALIITSVIIFLNIMQLSLGTSIILLITAGTIILAGGSNLKHLFFLGVGFASVILLLLGIYAIFHSGEVDAVSVRSARLSVFLNPWDPNLDTSSFQIRQSLFALGHGGLMGTGFGESIQKLHYLPFPYNDFVFSIIGEEFGFIGTTIFLLVYVWFIWRGLLISIRSKDSFSMLVGIGIMSLFAIQAIINIGGITSLMPLTGVTLPFISYGGSSIIIMMVAMGIVLGISREQNRPVKTKTKG</sequence>
<dbReference type="GO" id="GO:0008955">
    <property type="term" value="F:peptidoglycan glycosyltransferase activity"/>
    <property type="evidence" value="ECO:0007669"/>
    <property type="project" value="UniProtKB-EC"/>
</dbReference>
<dbReference type="GO" id="GO:0071555">
    <property type="term" value="P:cell wall organization"/>
    <property type="evidence" value="ECO:0007669"/>
    <property type="project" value="UniProtKB-KW"/>
</dbReference>
<feature type="transmembrane region" description="Helical" evidence="22">
    <location>
        <begin position="145"/>
        <end position="161"/>
    </location>
</feature>
<feature type="transmembrane region" description="Helical" evidence="22">
    <location>
        <begin position="353"/>
        <end position="375"/>
    </location>
</feature>
<name>A0A2L1U288_9BACL</name>
<evidence type="ECO:0000256" key="9">
    <source>
        <dbReference type="ARBA" id="ARBA00022984"/>
    </source>
</evidence>
<evidence type="ECO:0000256" key="11">
    <source>
        <dbReference type="ARBA" id="ARBA00023136"/>
    </source>
</evidence>
<dbReference type="GO" id="GO:0009252">
    <property type="term" value="P:peptidoglycan biosynthetic process"/>
    <property type="evidence" value="ECO:0007669"/>
    <property type="project" value="UniProtKB-KW"/>
</dbReference>